<dbReference type="InterPro" id="IPR036390">
    <property type="entry name" value="WH_DNA-bd_sf"/>
</dbReference>
<dbReference type="Gene3D" id="3.40.190.290">
    <property type="match status" value="1"/>
</dbReference>
<comment type="similarity">
    <text evidence="1">Belongs to the LysR transcriptional regulatory family.</text>
</comment>
<keyword evidence="2" id="KW-0805">Transcription regulation</keyword>
<keyword evidence="4" id="KW-0804">Transcription</keyword>
<protein>
    <submittedName>
        <fullName evidence="6">Transcriptional regulator, LysR family</fullName>
    </submittedName>
</protein>
<name>A0A1H7H826_9RHOB</name>
<dbReference type="GO" id="GO:0003700">
    <property type="term" value="F:DNA-binding transcription factor activity"/>
    <property type="evidence" value="ECO:0007669"/>
    <property type="project" value="InterPro"/>
</dbReference>
<reference evidence="6 7" key="1">
    <citation type="submission" date="2016-10" db="EMBL/GenBank/DDBJ databases">
        <authorList>
            <person name="de Groot N.N."/>
        </authorList>
    </citation>
    <scope>NUCLEOTIDE SEQUENCE [LARGE SCALE GENOMIC DNA]</scope>
    <source>
        <strain evidence="6 7">DSM 100674</strain>
    </source>
</reference>
<dbReference type="SUPFAM" id="SSF53850">
    <property type="entry name" value="Periplasmic binding protein-like II"/>
    <property type="match status" value="1"/>
</dbReference>
<feature type="domain" description="HTH lysR-type" evidence="5">
    <location>
        <begin position="3"/>
        <end position="60"/>
    </location>
</feature>
<dbReference type="Gene3D" id="1.10.10.10">
    <property type="entry name" value="Winged helix-like DNA-binding domain superfamily/Winged helix DNA-binding domain"/>
    <property type="match status" value="1"/>
</dbReference>
<proteinExistence type="inferred from homology"/>
<dbReference type="Pfam" id="PF00126">
    <property type="entry name" value="HTH_1"/>
    <property type="match status" value="1"/>
</dbReference>
<dbReference type="Proteomes" id="UP000199582">
    <property type="component" value="Unassembled WGS sequence"/>
</dbReference>
<dbReference type="PANTHER" id="PTHR30537">
    <property type="entry name" value="HTH-TYPE TRANSCRIPTIONAL REGULATOR"/>
    <property type="match status" value="1"/>
</dbReference>
<dbReference type="RefSeq" id="WP_093031318.1">
    <property type="nucleotide sequence ID" value="NZ_FOAG01000001.1"/>
</dbReference>
<dbReference type="OrthoDB" id="9787460at2"/>
<dbReference type="InterPro" id="IPR036388">
    <property type="entry name" value="WH-like_DNA-bd_sf"/>
</dbReference>
<evidence type="ECO:0000256" key="4">
    <source>
        <dbReference type="ARBA" id="ARBA00023163"/>
    </source>
</evidence>
<dbReference type="InterPro" id="IPR058163">
    <property type="entry name" value="LysR-type_TF_proteobact-type"/>
</dbReference>
<dbReference type="STRING" id="1287727.SAMN05443999_101454"/>
<dbReference type="InterPro" id="IPR000847">
    <property type="entry name" value="LysR_HTH_N"/>
</dbReference>
<accession>A0A1H7H826</accession>
<dbReference type="GO" id="GO:0006351">
    <property type="term" value="P:DNA-templated transcription"/>
    <property type="evidence" value="ECO:0007669"/>
    <property type="project" value="TreeGrafter"/>
</dbReference>
<dbReference type="AlphaFoldDB" id="A0A1H7H826"/>
<gene>
    <name evidence="6" type="ORF">SAMN05443999_101454</name>
</gene>
<sequence>MQPHWDDIRIFLAVARSESLSGAGRVLRIDPATVGRRIARLEEETGAPLFAKSPTGYALSEAGQRLMGHAMRAEQAMEDAADEMAGQAGGIAGQIRIGAPDGCANFLLPQVCAAIGVDNPDLEIQIVALPRVFNLTRREADMVIAVSPPTAGRLTVQKITDYRLHLAASAGYLRHHAPIESLADLRGHRMVGYIQDMIFDKELDYLSEAGVERVSLASNSVSVQLNWVRQGGGIGVLHDFSLPWARGVQRVLADVFSLTRSFYLVRHADDRRLERQNRFATALNEGLRQEVARLEAQA</sequence>
<dbReference type="GO" id="GO:0043565">
    <property type="term" value="F:sequence-specific DNA binding"/>
    <property type="evidence" value="ECO:0007669"/>
    <property type="project" value="TreeGrafter"/>
</dbReference>
<dbReference type="InterPro" id="IPR005119">
    <property type="entry name" value="LysR_subst-bd"/>
</dbReference>
<dbReference type="Pfam" id="PF03466">
    <property type="entry name" value="LysR_substrate"/>
    <property type="match status" value="1"/>
</dbReference>
<evidence type="ECO:0000256" key="3">
    <source>
        <dbReference type="ARBA" id="ARBA00023125"/>
    </source>
</evidence>
<evidence type="ECO:0000256" key="2">
    <source>
        <dbReference type="ARBA" id="ARBA00023015"/>
    </source>
</evidence>
<keyword evidence="3" id="KW-0238">DNA-binding</keyword>
<dbReference type="PANTHER" id="PTHR30537:SF3">
    <property type="entry name" value="TRANSCRIPTIONAL REGULATORY PROTEIN"/>
    <property type="match status" value="1"/>
</dbReference>
<evidence type="ECO:0000256" key="1">
    <source>
        <dbReference type="ARBA" id="ARBA00009437"/>
    </source>
</evidence>
<evidence type="ECO:0000313" key="6">
    <source>
        <dbReference type="EMBL" id="SEK45170.1"/>
    </source>
</evidence>
<dbReference type="EMBL" id="FOAG01000001">
    <property type="protein sequence ID" value="SEK45170.1"/>
    <property type="molecule type" value="Genomic_DNA"/>
</dbReference>
<dbReference type="PROSITE" id="PS50931">
    <property type="entry name" value="HTH_LYSR"/>
    <property type="match status" value="1"/>
</dbReference>
<evidence type="ECO:0000259" key="5">
    <source>
        <dbReference type="PROSITE" id="PS50931"/>
    </source>
</evidence>
<dbReference type="SUPFAM" id="SSF46785">
    <property type="entry name" value="Winged helix' DNA-binding domain"/>
    <property type="match status" value="1"/>
</dbReference>
<organism evidence="6 7">
    <name type="scientific">Roseovarius azorensis</name>
    <dbReference type="NCBI Taxonomy" id="1287727"/>
    <lineage>
        <taxon>Bacteria</taxon>
        <taxon>Pseudomonadati</taxon>
        <taxon>Pseudomonadota</taxon>
        <taxon>Alphaproteobacteria</taxon>
        <taxon>Rhodobacterales</taxon>
        <taxon>Roseobacteraceae</taxon>
        <taxon>Roseovarius</taxon>
    </lineage>
</organism>
<evidence type="ECO:0000313" key="7">
    <source>
        <dbReference type="Proteomes" id="UP000199582"/>
    </source>
</evidence>
<keyword evidence="7" id="KW-1185">Reference proteome</keyword>